<evidence type="ECO:0000313" key="1">
    <source>
        <dbReference type="EMBL" id="CAH9137036.1"/>
    </source>
</evidence>
<gene>
    <name evidence="1" type="ORF">CEPIT_LOCUS35736</name>
</gene>
<dbReference type="AlphaFoldDB" id="A0AAV0FN73"/>
<dbReference type="EMBL" id="CAMAPF010000997">
    <property type="protein sequence ID" value="CAH9137036.1"/>
    <property type="molecule type" value="Genomic_DNA"/>
</dbReference>
<protein>
    <recommendedName>
        <fullName evidence="3">F-box associated domain-containing protein</fullName>
    </recommendedName>
</protein>
<comment type="caution">
    <text evidence="1">The sequence shown here is derived from an EMBL/GenBank/DDBJ whole genome shotgun (WGS) entry which is preliminary data.</text>
</comment>
<name>A0AAV0FN73_9ASTE</name>
<evidence type="ECO:0008006" key="3">
    <source>
        <dbReference type="Google" id="ProtNLM"/>
    </source>
</evidence>
<evidence type="ECO:0000313" key="2">
    <source>
        <dbReference type="Proteomes" id="UP001152523"/>
    </source>
</evidence>
<reference evidence="1" key="1">
    <citation type="submission" date="2022-07" db="EMBL/GenBank/DDBJ databases">
        <authorList>
            <person name="Macas J."/>
            <person name="Novak P."/>
            <person name="Neumann P."/>
        </authorList>
    </citation>
    <scope>NUCLEOTIDE SEQUENCE</scope>
</reference>
<accession>A0AAV0FN73</accession>
<keyword evidence="2" id="KW-1185">Reference proteome</keyword>
<proteinExistence type="predicted"/>
<organism evidence="1 2">
    <name type="scientific">Cuscuta epithymum</name>
    <dbReference type="NCBI Taxonomy" id="186058"/>
    <lineage>
        <taxon>Eukaryota</taxon>
        <taxon>Viridiplantae</taxon>
        <taxon>Streptophyta</taxon>
        <taxon>Embryophyta</taxon>
        <taxon>Tracheophyta</taxon>
        <taxon>Spermatophyta</taxon>
        <taxon>Magnoliopsida</taxon>
        <taxon>eudicotyledons</taxon>
        <taxon>Gunneridae</taxon>
        <taxon>Pentapetalae</taxon>
        <taxon>asterids</taxon>
        <taxon>lamiids</taxon>
        <taxon>Solanales</taxon>
        <taxon>Convolvulaceae</taxon>
        <taxon>Cuscuteae</taxon>
        <taxon>Cuscuta</taxon>
        <taxon>Cuscuta subgen. Cuscuta</taxon>
    </lineage>
</organism>
<dbReference type="Proteomes" id="UP001152523">
    <property type="component" value="Unassembled WGS sequence"/>
</dbReference>
<sequence>MPSPMPIHEEEEDSIVGTGIIDGCFCMARKDEKTQVIQVLLMKEYGKQESWVTAFVIPLLRFQPYADYNLEFLSQNGKVFILVKGSYYTETYVYDVTEDKLEHTLLFRGEVNVGCVLGICFYIESFYLPNDVSWRDNP</sequence>